<keyword evidence="4" id="KW-0812">Transmembrane</keyword>
<reference evidence="6 7" key="1">
    <citation type="journal article" date="2016" name="Proc. Natl. Acad. Sci. U.S.A.">
        <title>Comparative genomics of biotechnologically important yeasts.</title>
        <authorList>
            <person name="Riley R."/>
            <person name="Haridas S."/>
            <person name="Wolfe K.H."/>
            <person name="Lopes M.R."/>
            <person name="Hittinger C.T."/>
            <person name="Goeker M."/>
            <person name="Salamov A.A."/>
            <person name="Wisecaver J.H."/>
            <person name="Long T.M."/>
            <person name="Calvey C.H."/>
            <person name="Aerts A.L."/>
            <person name="Barry K.W."/>
            <person name="Choi C."/>
            <person name="Clum A."/>
            <person name="Coughlan A.Y."/>
            <person name="Deshpande S."/>
            <person name="Douglass A.P."/>
            <person name="Hanson S.J."/>
            <person name="Klenk H.-P."/>
            <person name="LaButti K.M."/>
            <person name="Lapidus A."/>
            <person name="Lindquist E.A."/>
            <person name="Lipzen A.M."/>
            <person name="Meier-Kolthoff J.P."/>
            <person name="Ohm R.A."/>
            <person name="Otillar R.P."/>
            <person name="Pangilinan J.L."/>
            <person name="Peng Y."/>
            <person name="Rokas A."/>
            <person name="Rosa C.A."/>
            <person name="Scheuner C."/>
            <person name="Sibirny A.A."/>
            <person name="Slot J.C."/>
            <person name="Stielow J.B."/>
            <person name="Sun H."/>
            <person name="Kurtzman C.P."/>
            <person name="Blackwell M."/>
            <person name="Grigoriev I.V."/>
            <person name="Jeffries T.W."/>
        </authorList>
    </citation>
    <scope>NUCLEOTIDE SEQUENCE [LARGE SCALE GENOMIC DNA]</scope>
    <source>
        <strain evidence="6 7">DSM 6958</strain>
    </source>
</reference>
<accession>A0A1E3PRR6</accession>
<feature type="transmembrane region" description="Helical" evidence="4">
    <location>
        <begin position="207"/>
        <end position="226"/>
    </location>
</feature>
<protein>
    <submittedName>
        <fullName evidence="6">MFS general substrate transporter</fullName>
    </submittedName>
</protein>
<organism evidence="6 7">
    <name type="scientific">Nadsonia fulvescens var. elongata DSM 6958</name>
    <dbReference type="NCBI Taxonomy" id="857566"/>
    <lineage>
        <taxon>Eukaryota</taxon>
        <taxon>Fungi</taxon>
        <taxon>Dikarya</taxon>
        <taxon>Ascomycota</taxon>
        <taxon>Saccharomycotina</taxon>
        <taxon>Dipodascomycetes</taxon>
        <taxon>Dipodascales</taxon>
        <taxon>Dipodascales incertae sedis</taxon>
        <taxon>Nadsonia</taxon>
    </lineage>
</organism>
<dbReference type="EMBL" id="KV454406">
    <property type="protein sequence ID" value="ODQ68116.1"/>
    <property type="molecule type" value="Genomic_DNA"/>
</dbReference>
<dbReference type="InterPro" id="IPR020846">
    <property type="entry name" value="MFS_dom"/>
</dbReference>
<feature type="compositionally biased region" description="Polar residues" evidence="3">
    <location>
        <begin position="1"/>
        <end position="16"/>
    </location>
</feature>
<dbReference type="GO" id="GO:0016020">
    <property type="term" value="C:membrane"/>
    <property type="evidence" value="ECO:0007669"/>
    <property type="project" value="UniProtKB-SubCell"/>
</dbReference>
<evidence type="ECO:0000259" key="5">
    <source>
        <dbReference type="PROSITE" id="PS50850"/>
    </source>
</evidence>
<feature type="transmembrane region" description="Helical" evidence="4">
    <location>
        <begin position="319"/>
        <end position="338"/>
    </location>
</feature>
<evidence type="ECO:0000256" key="4">
    <source>
        <dbReference type="SAM" id="Phobius"/>
    </source>
</evidence>
<feature type="region of interest" description="Disordered" evidence="3">
    <location>
        <begin position="1"/>
        <end position="22"/>
    </location>
</feature>
<dbReference type="InterPro" id="IPR036259">
    <property type="entry name" value="MFS_trans_sf"/>
</dbReference>
<feature type="transmembrane region" description="Helical" evidence="4">
    <location>
        <begin position="174"/>
        <end position="195"/>
    </location>
</feature>
<dbReference type="Gene3D" id="1.20.1250.20">
    <property type="entry name" value="MFS general substrate transporter like domains"/>
    <property type="match status" value="2"/>
</dbReference>
<dbReference type="AlphaFoldDB" id="A0A1E3PRR6"/>
<comment type="subcellular location">
    <subcellularLocation>
        <location evidence="1">Membrane</location>
        <topology evidence="1">Multi-pass membrane protein</topology>
    </subcellularLocation>
</comment>
<evidence type="ECO:0000256" key="1">
    <source>
        <dbReference type="ARBA" id="ARBA00004141"/>
    </source>
</evidence>
<feature type="transmembrane region" description="Helical" evidence="4">
    <location>
        <begin position="279"/>
        <end position="299"/>
    </location>
</feature>
<feature type="transmembrane region" description="Helical" evidence="4">
    <location>
        <begin position="120"/>
        <end position="138"/>
    </location>
</feature>
<evidence type="ECO:0000256" key="2">
    <source>
        <dbReference type="ARBA" id="ARBA00006727"/>
    </source>
</evidence>
<dbReference type="PANTHER" id="PTHR11360:SF315">
    <property type="entry name" value="TRANSPORTER MCH2-RELATED"/>
    <property type="match status" value="1"/>
</dbReference>
<feature type="domain" description="Major facilitator superfamily (MFS) profile" evidence="5">
    <location>
        <begin position="276"/>
        <end position="486"/>
    </location>
</feature>
<feature type="transmembrane region" description="Helical" evidence="4">
    <location>
        <begin position="345"/>
        <end position="364"/>
    </location>
</feature>
<dbReference type="InterPro" id="IPR011701">
    <property type="entry name" value="MFS"/>
</dbReference>
<dbReference type="PANTHER" id="PTHR11360">
    <property type="entry name" value="MONOCARBOXYLATE TRANSPORTER"/>
    <property type="match status" value="1"/>
</dbReference>
<feature type="transmembrane region" description="Helical" evidence="4">
    <location>
        <begin position="370"/>
        <end position="395"/>
    </location>
</feature>
<proteinExistence type="inferred from homology"/>
<dbReference type="Pfam" id="PF07690">
    <property type="entry name" value="MFS_1"/>
    <property type="match status" value="1"/>
</dbReference>
<dbReference type="Proteomes" id="UP000095009">
    <property type="component" value="Unassembled WGS sequence"/>
</dbReference>
<dbReference type="OrthoDB" id="6499973at2759"/>
<feature type="transmembrane region" description="Helical" evidence="4">
    <location>
        <begin position="79"/>
        <end position="108"/>
    </location>
</feature>
<name>A0A1E3PRR6_9ASCO</name>
<evidence type="ECO:0000313" key="6">
    <source>
        <dbReference type="EMBL" id="ODQ68116.1"/>
    </source>
</evidence>
<gene>
    <name evidence="6" type="ORF">NADFUDRAFT_48771</name>
</gene>
<feature type="transmembrane region" description="Helical" evidence="4">
    <location>
        <begin position="238"/>
        <end position="258"/>
    </location>
</feature>
<feature type="transmembrane region" description="Helical" evidence="4">
    <location>
        <begin position="150"/>
        <end position="168"/>
    </location>
</feature>
<feature type="transmembrane region" description="Helical" evidence="4">
    <location>
        <begin position="438"/>
        <end position="458"/>
    </location>
</feature>
<evidence type="ECO:0000256" key="3">
    <source>
        <dbReference type="SAM" id="MobiDB-lite"/>
    </source>
</evidence>
<dbReference type="PROSITE" id="PS50850">
    <property type="entry name" value="MFS"/>
    <property type="match status" value="1"/>
</dbReference>
<feature type="transmembrane region" description="Helical" evidence="4">
    <location>
        <begin position="407"/>
        <end position="426"/>
    </location>
</feature>
<keyword evidence="7" id="KW-1185">Reference proteome</keyword>
<dbReference type="SUPFAM" id="SSF103473">
    <property type="entry name" value="MFS general substrate transporter"/>
    <property type="match status" value="1"/>
</dbReference>
<dbReference type="InterPro" id="IPR050327">
    <property type="entry name" value="Proton-linked_MCT"/>
</dbReference>
<comment type="similarity">
    <text evidence="2">Belongs to the major facilitator superfamily. Monocarboxylate porter (TC 2.A.1.13) family.</text>
</comment>
<dbReference type="GO" id="GO:0022857">
    <property type="term" value="F:transmembrane transporter activity"/>
    <property type="evidence" value="ECO:0007669"/>
    <property type="project" value="InterPro"/>
</dbReference>
<sequence>MDYLTTNISGRSQNPADSARTIGPGMLFNAPLSEKTTPIESILSEDRPQEKSAVVTFPDPEVQTPAAAVSSPPDGGYGWVCVGAVFVFNMCTWGANSAFAVYLAHYLADNKYPGATKVDYALIGGFSVGLGLFCAPAITYLNNFLDTRQILALGILFSTGATVSASFTNQIWQLYLSQGILQGIGLGFIFVPNIAIVPQWFAKKRTLANGIAAGGSGLGGIMFSLSMQAIIKRWSVSWALRAQAMMCFVLGCSAIMLVRTRNHHIKPDFKFFDSTLLKIWGFIWLLFWVSFTMLGYVIILYSLSDFSRSIGLNSSQGSVVASMTSVGICIGRPLVGYLSDIYGRINVSILAHVLVFVFVFAIWIPCKNYATAIAFGILAGGTIGTIWVSCGTLTADVVGLKRLPSGLTIIWIAVGVTGIFSQAIGLQLKNENSATPYLGTQIFTGFMYVGASISLALLRGWKIQQNAAAKGEHIGFFKSLFGYSKV</sequence>
<keyword evidence="4" id="KW-0472">Membrane</keyword>
<evidence type="ECO:0000313" key="7">
    <source>
        <dbReference type="Proteomes" id="UP000095009"/>
    </source>
</evidence>
<keyword evidence="4" id="KW-1133">Transmembrane helix</keyword>